<accession>A0A0R3PWR0</accession>
<evidence type="ECO:0000313" key="1">
    <source>
        <dbReference type="EMBL" id="VDM62207.1"/>
    </source>
</evidence>
<sequence length="77" mass="9068">MFDVSHISQDEHMRTQLNKYHTSAVVNSFPFPISVGLRPEVRLRALQSVCEWSRFEEDHQCEADDLFNDWQKLSTDV</sequence>
<dbReference type="Proteomes" id="UP000267027">
    <property type="component" value="Unassembled WGS sequence"/>
</dbReference>
<dbReference type="EMBL" id="UYYA01004510">
    <property type="protein sequence ID" value="VDM62207.1"/>
    <property type="molecule type" value="Genomic_DNA"/>
</dbReference>
<proteinExistence type="predicted"/>
<keyword evidence="2" id="KW-1185">Reference proteome</keyword>
<organism evidence="3">
    <name type="scientific">Angiostrongylus costaricensis</name>
    <name type="common">Nematode worm</name>
    <dbReference type="NCBI Taxonomy" id="334426"/>
    <lineage>
        <taxon>Eukaryota</taxon>
        <taxon>Metazoa</taxon>
        <taxon>Ecdysozoa</taxon>
        <taxon>Nematoda</taxon>
        <taxon>Chromadorea</taxon>
        <taxon>Rhabditida</taxon>
        <taxon>Rhabditina</taxon>
        <taxon>Rhabditomorpha</taxon>
        <taxon>Strongyloidea</taxon>
        <taxon>Metastrongylidae</taxon>
        <taxon>Angiostrongylus</taxon>
    </lineage>
</organism>
<reference evidence="1 2" key="2">
    <citation type="submission" date="2018-11" db="EMBL/GenBank/DDBJ databases">
        <authorList>
            <consortium name="Pathogen Informatics"/>
        </authorList>
    </citation>
    <scope>NUCLEOTIDE SEQUENCE [LARGE SCALE GENOMIC DNA]</scope>
    <source>
        <strain evidence="1 2">Costa Rica</strain>
    </source>
</reference>
<dbReference type="AlphaFoldDB" id="A0A0R3PWR0"/>
<dbReference type="WBParaSite" id="ACOC_0001062101-mRNA-1">
    <property type="protein sequence ID" value="ACOC_0001062101-mRNA-1"/>
    <property type="gene ID" value="ACOC_0001062101"/>
</dbReference>
<evidence type="ECO:0000313" key="2">
    <source>
        <dbReference type="Proteomes" id="UP000267027"/>
    </source>
</evidence>
<protein>
    <submittedName>
        <fullName evidence="3">N-terminal Ras-GEF domain-containing protein</fullName>
    </submittedName>
</protein>
<name>A0A0R3PWR0_ANGCS</name>
<gene>
    <name evidence="1" type="ORF">ACOC_LOCUS10622</name>
</gene>
<reference evidence="3" key="1">
    <citation type="submission" date="2017-02" db="UniProtKB">
        <authorList>
            <consortium name="WormBaseParasite"/>
        </authorList>
    </citation>
    <scope>IDENTIFICATION</scope>
</reference>
<evidence type="ECO:0000313" key="3">
    <source>
        <dbReference type="WBParaSite" id="ACOC_0001062101-mRNA-1"/>
    </source>
</evidence>